<keyword evidence="2" id="KW-0732">Signal</keyword>
<dbReference type="Proteomes" id="UP000256970">
    <property type="component" value="Unassembled WGS sequence"/>
</dbReference>
<feature type="region of interest" description="Disordered" evidence="1">
    <location>
        <begin position="826"/>
        <end position="847"/>
    </location>
</feature>
<keyword evidence="4" id="KW-1185">Reference proteome</keyword>
<dbReference type="AlphaFoldDB" id="A0A383VRL3"/>
<feature type="compositionally biased region" description="Low complexity" evidence="1">
    <location>
        <begin position="525"/>
        <end position="538"/>
    </location>
</feature>
<name>A0A383VRL3_TETOB</name>
<gene>
    <name evidence="3" type="ORF">BQ4739_LOCUS7783</name>
</gene>
<feature type="compositionally biased region" description="Polar residues" evidence="1">
    <location>
        <begin position="539"/>
        <end position="550"/>
    </location>
</feature>
<evidence type="ECO:0000256" key="1">
    <source>
        <dbReference type="SAM" id="MobiDB-lite"/>
    </source>
</evidence>
<feature type="compositionally biased region" description="Pro residues" evidence="1">
    <location>
        <begin position="676"/>
        <end position="685"/>
    </location>
</feature>
<dbReference type="EMBL" id="FNXT01000791">
    <property type="protein sequence ID" value="SZX67384.1"/>
    <property type="molecule type" value="Genomic_DNA"/>
</dbReference>
<feature type="compositionally biased region" description="Polar residues" evidence="1">
    <location>
        <begin position="706"/>
        <end position="716"/>
    </location>
</feature>
<dbReference type="SUPFAM" id="SSF55486">
    <property type="entry name" value="Metalloproteases ('zincins'), catalytic domain"/>
    <property type="match status" value="1"/>
</dbReference>
<feature type="region of interest" description="Disordered" evidence="1">
    <location>
        <begin position="507"/>
        <end position="557"/>
    </location>
</feature>
<feature type="region of interest" description="Disordered" evidence="1">
    <location>
        <begin position="676"/>
        <end position="717"/>
    </location>
</feature>
<reference evidence="3 4" key="1">
    <citation type="submission" date="2016-10" db="EMBL/GenBank/DDBJ databases">
        <authorList>
            <person name="Cai Z."/>
        </authorList>
    </citation>
    <scope>NUCLEOTIDE SEQUENCE [LARGE SCALE GENOMIC DNA]</scope>
</reference>
<evidence type="ECO:0000256" key="2">
    <source>
        <dbReference type="SAM" id="SignalP"/>
    </source>
</evidence>
<proteinExistence type="predicted"/>
<evidence type="ECO:0000313" key="3">
    <source>
        <dbReference type="EMBL" id="SZX67384.1"/>
    </source>
</evidence>
<feature type="chain" id="PRO_5017061866" evidence="2">
    <location>
        <begin position="21"/>
        <end position="847"/>
    </location>
</feature>
<accession>A0A383VRL3</accession>
<evidence type="ECO:0000313" key="4">
    <source>
        <dbReference type="Proteomes" id="UP000256970"/>
    </source>
</evidence>
<feature type="signal peptide" evidence="2">
    <location>
        <begin position="1"/>
        <end position="20"/>
    </location>
</feature>
<organism evidence="3 4">
    <name type="scientific">Tetradesmus obliquus</name>
    <name type="common">Green alga</name>
    <name type="synonym">Acutodesmus obliquus</name>
    <dbReference type="NCBI Taxonomy" id="3088"/>
    <lineage>
        <taxon>Eukaryota</taxon>
        <taxon>Viridiplantae</taxon>
        <taxon>Chlorophyta</taxon>
        <taxon>core chlorophytes</taxon>
        <taxon>Chlorophyceae</taxon>
        <taxon>CS clade</taxon>
        <taxon>Sphaeropleales</taxon>
        <taxon>Scenedesmaceae</taxon>
        <taxon>Tetradesmus</taxon>
    </lineage>
</organism>
<dbReference type="Gene3D" id="2.60.120.380">
    <property type="match status" value="1"/>
</dbReference>
<protein>
    <submittedName>
        <fullName evidence="3">Uncharacterized protein</fullName>
    </submittedName>
</protein>
<sequence length="847" mass="88514">MACAIIVLALLLASIGSISARGLHQHSQAQLGRKFSFERDGGASTYLQKLQQDRPQVLQQVLQRAANVLPGEAGRSAAAVTRKGQRVGAAAASAQQQEQAAVELLAQHLDQDAGLGIDFDNSALVYECPGIKLDPKNLTIGGQDLTPAEPDPLASQAFQLSSRSSASRKVYLDFTGGAVTGTAWNKAYPNIVIPAFDIDGKPGDFSVDERNAIVAVWRSVSEDYSIFDVDITTIRPATMVDAVHVRIGGDGGWYGGGAGGIAYLGIFGDPRYATAFIFPKNLGPDYPKFMAEAVSHEAGHTLGLMHDGDANSAYFSGQGDWASIMGVGYYKQLSTWDNGAYLGSNNPQDDVQIITNFLPLLKQPAGSSISTATPTTPTVNGATATINTTGLVVTPGTPNVWSFEANAGTATFTVAVQRAWEEWAFSDLDVQLVVYDAAGSAVGAPINPAGVDTDNGLGIAAAAVALPAAGTYYVAVSGAGSGDPKDGSSYSSYGSRGGFALSASFPAAGVAQQEQQPSPSPSPSPDGSSEQQQQQQQQNVETSLSPSPDQQPVGDDTPAQLALLSQFPDGYRPLFSPALWANSARDNCIREPSSQIGIDGVAVATPGDNGKCSTTVLPGAYNLASDDAPDGMILARWQCYDLSDGVLGSPATGENVFLESESITTCVAVFEPVPPAPVQPSPSPELPNTFSNPDQPNPNPSPEPNTQGPTTSNQPKPTMRVTSIIMGKSCAKTTKACSCTAKVLVVASDTGKPVRGATVSGTWRSRPEAWSPIAQTKNTAGKGQAVFTARRQQSGSCSFLVTAVSSPKFDLDRSNSLRTSNLQLQARKTGGTPKRTPPVMIWPSPKP</sequence>